<evidence type="ECO:0000256" key="2">
    <source>
        <dbReference type="SAM" id="Phobius"/>
    </source>
</evidence>
<keyword evidence="5" id="KW-1185">Reference proteome</keyword>
<dbReference type="PANTHER" id="PTHR40465:SF1">
    <property type="entry name" value="DUF6534 DOMAIN-CONTAINING PROTEIN"/>
    <property type="match status" value="1"/>
</dbReference>
<reference evidence="4" key="1">
    <citation type="submission" date="2020-05" db="EMBL/GenBank/DDBJ databases">
        <title>Mycena genomes resolve the evolution of fungal bioluminescence.</title>
        <authorList>
            <person name="Tsai I.J."/>
        </authorList>
    </citation>
    <scope>NUCLEOTIDE SEQUENCE</scope>
    <source>
        <strain evidence="4">171206Taipei</strain>
    </source>
</reference>
<evidence type="ECO:0000256" key="1">
    <source>
        <dbReference type="SAM" id="MobiDB-lite"/>
    </source>
</evidence>
<keyword evidence="2" id="KW-0472">Membrane</keyword>
<feature type="domain" description="DUF6534" evidence="3">
    <location>
        <begin position="188"/>
        <end position="280"/>
    </location>
</feature>
<feature type="transmembrane region" description="Helical" evidence="2">
    <location>
        <begin position="139"/>
        <end position="159"/>
    </location>
</feature>
<feature type="region of interest" description="Disordered" evidence="1">
    <location>
        <begin position="330"/>
        <end position="378"/>
    </location>
</feature>
<dbReference type="GeneID" id="59342355"/>
<organism evidence="4 5">
    <name type="scientific">Mycena indigotica</name>
    <dbReference type="NCBI Taxonomy" id="2126181"/>
    <lineage>
        <taxon>Eukaryota</taxon>
        <taxon>Fungi</taxon>
        <taxon>Dikarya</taxon>
        <taxon>Basidiomycota</taxon>
        <taxon>Agaricomycotina</taxon>
        <taxon>Agaricomycetes</taxon>
        <taxon>Agaricomycetidae</taxon>
        <taxon>Agaricales</taxon>
        <taxon>Marasmiineae</taxon>
        <taxon>Mycenaceae</taxon>
        <taxon>Mycena</taxon>
    </lineage>
</organism>
<feature type="compositionally biased region" description="Low complexity" evidence="1">
    <location>
        <begin position="339"/>
        <end position="361"/>
    </location>
</feature>
<evidence type="ECO:0000259" key="3">
    <source>
        <dbReference type="Pfam" id="PF20152"/>
    </source>
</evidence>
<comment type="caution">
    <text evidence="4">The sequence shown here is derived from an EMBL/GenBank/DDBJ whole genome shotgun (WGS) entry which is preliminary data.</text>
</comment>
<dbReference type="OrthoDB" id="3043648at2759"/>
<keyword evidence="2" id="KW-0812">Transmembrane</keyword>
<dbReference type="AlphaFoldDB" id="A0A8H6T1N0"/>
<dbReference type="Proteomes" id="UP000636479">
    <property type="component" value="Unassembled WGS sequence"/>
</dbReference>
<feature type="transmembrane region" description="Helical" evidence="2">
    <location>
        <begin position="179"/>
        <end position="203"/>
    </location>
</feature>
<dbReference type="EMBL" id="JACAZF010000003">
    <property type="protein sequence ID" value="KAF7309274.1"/>
    <property type="molecule type" value="Genomic_DNA"/>
</dbReference>
<feature type="transmembrane region" description="Helical" evidence="2">
    <location>
        <begin position="69"/>
        <end position="89"/>
    </location>
</feature>
<gene>
    <name evidence="4" type="ORF">MIND_00297700</name>
</gene>
<evidence type="ECO:0000313" key="5">
    <source>
        <dbReference type="Proteomes" id="UP000636479"/>
    </source>
</evidence>
<protein>
    <recommendedName>
        <fullName evidence="3">DUF6534 domain-containing protein</fullName>
    </recommendedName>
</protein>
<dbReference type="PANTHER" id="PTHR40465">
    <property type="entry name" value="CHROMOSOME 1, WHOLE GENOME SHOTGUN SEQUENCE"/>
    <property type="match status" value="1"/>
</dbReference>
<dbReference type="InterPro" id="IPR045339">
    <property type="entry name" value="DUF6534"/>
</dbReference>
<sequence length="378" mass="40758">MGKRNIRGDLNLSRLTPMFPVTSSRSAAYVLGPQLTGACIGALLTGVIAHQFSRYIVRYPAERRGLRAYVGLLMLGTVATTVLDFLGSWQKIVLGAVFFGTPDIQITGSNSMLPAFLAIYVQSFYLHRLYRLSNRNWPLVGLLTGLLVLAFSFSIAAVSGRLTPTAMAAADNAKSLRLYNLHLAFILVGDFLLTLTTVGYLIYYRKRVLPRGASLMTTLIRVTFQSAAPATCCVIVEFAISISFPNPAYAPVARVSAAVGTNMALSKLWAVSLLGTLNSRPAAEPRKDASDTSVGWQSLGVVGRRSRSSSAASAKKDFRLEIRTHTTSSVVRDPVVQVSSPPAMPAAESPDSSPARRLVVLPGPPVQGPGEREWASWE</sequence>
<dbReference type="Pfam" id="PF20152">
    <property type="entry name" value="DUF6534"/>
    <property type="match status" value="1"/>
</dbReference>
<feature type="transmembrane region" description="Helical" evidence="2">
    <location>
        <begin position="27"/>
        <end position="49"/>
    </location>
</feature>
<keyword evidence="2" id="KW-1133">Transmembrane helix</keyword>
<name>A0A8H6T1N0_9AGAR</name>
<proteinExistence type="predicted"/>
<accession>A0A8H6T1N0</accession>
<evidence type="ECO:0000313" key="4">
    <source>
        <dbReference type="EMBL" id="KAF7309274.1"/>
    </source>
</evidence>
<dbReference type="RefSeq" id="XP_037222724.1">
    <property type="nucleotide sequence ID" value="XM_037359839.1"/>
</dbReference>
<feature type="transmembrane region" description="Helical" evidence="2">
    <location>
        <begin position="109"/>
        <end position="127"/>
    </location>
</feature>